<dbReference type="EMBL" id="GEIB01000997">
    <property type="protein sequence ID" value="JAR87063.1"/>
    <property type="molecule type" value="Transcribed_RNA"/>
</dbReference>
<feature type="non-terminal residue" evidence="1">
    <location>
        <position position="1"/>
    </location>
</feature>
<proteinExistence type="predicted"/>
<sequence>RKMMRMKKLPKRKARSLQEVAGRLQLSQCLWSAKTRRRAKIPRNEVMARPQIRTAKRCPRGMSNPLATHMPHHPLQVYRRLRLDRHSCLARAVFSSGIKPDICPCSCTTKIVIGGPVRRWIKSGMAKLTAIMHKRQ</sequence>
<name>A0A147B8I5_9ACAR</name>
<reference evidence="1" key="1">
    <citation type="submission" date="2016-03" db="EMBL/GenBank/DDBJ databases">
        <title>Gut transcriptome analysis on engorged females of Ornithodoros mimon (Acari: Argasidae) and phylogenetic inferences of soft ticks.</title>
        <authorList>
            <person name="Landulfo G.A."/>
            <person name="Giovanni D."/>
            <person name="Carvalho E."/>
            <person name="Junqueira-de-Azevedo I."/>
            <person name="Patane J."/>
            <person name="Mendoca R."/>
            <person name="Barros-Battesti D."/>
        </authorList>
    </citation>
    <scope>NUCLEOTIDE SEQUENCE</scope>
    <source>
        <strain evidence="1">Females</strain>
        <tissue evidence="1">Gut</tissue>
    </source>
</reference>
<organism evidence="1">
    <name type="scientific">Alectorobius mimon</name>
    <dbReference type="NCBI Taxonomy" id="360319"/>
    <lineage>
        <taxon>Eukaryota</taxon>
        <taxon>Metazoa</taxon>
        <taxon>Ecdysozoa</taxon>
        <taxon>Arthropoda</taxon>
        <taxon>Chelicerata</taxon>
        <taxon>Arachnida</taxon>
        <taxon>Acari</taxon>
        <taxon>Parasitiformes</taxon>
        <taxon>Ixodida</taxon>
        <taxon>Ixodoidea</taxon>
        <taxon>Argasidae</taxon>
        <taxon>Ornithodorinae</taxon>
        <taxon>Alectorobius</taxon>
    </lineage>
</organism>
<accession>A0A147B8I5</accession>
<evidence type="ECO:0000313" key="1">
    <source>
        <dbReference type="EMBL" id="JAR87063.1"/>
    </source>
</evidence>
<protein>
    <submittedName>
        <fullName evidence="1">Uncharacterized protein</fullName>
    </submittedName>
</protein>
<dbReference type="AlphaFoldDB" id="A0A147B8I5"/>